<evidence type="ECO:0000256" key="2">
    <source>
        <dbReference type="ARBA" id="ARBA00023043"/>
    </source>
</evidence>
<gene>
    <name evidence="6" type="ORF">GQ26_0022890</name>
</gene>
<feature type="domain" description="F-box" evidence="5">
    <location>
        <begin position="1"/>
        <end position="45"/>
    </location>
</feature>
<feature type="signal peptide" evidence="4">
    <location>
        <begin position="1"/>
        <end position="21"/>
    </location>
</feature>
<dbReference type="PROSITE" id="PS50181">
    <property type="entry name" value="FBOX"/>
    <property type="match status" value="1"/>
</dbReference>
<dbReference type="Pfam" id="PF00023">
    <property type="entry name" value="Ank"/>
    <property type="match status" value="2"/>
</dbReference>
<sequence length="417" mass="44969">MAFLDLPTELILLILPSLSESDLTHLLQVHSSLFNIVLPYLYKRHIHDNTKGQDQEAQGLALFRCTITGNTAAVSRFLHHGADPNALISAASIRQVKANILSSSSSGAFGFLPWHNMQTPLNIAANMGDDALVSLLLSYGARVDGFSPKGHQGTGEGRHTVQPAVEGVYPLNRAVSSSSEGAAEIVRFLLDNGADIEAANSYGENTGHGQRLLNQVIRQGTIDTLRLLLTRGVVTATAQALSNKGVFRIWLMQRCDAEVVRLLLQHGYFEPDSINGTLMAVMRARRLDILQLFMDSGVDPNTRTGIAGLTLLHTAVIYCAVRSMPIETGLASTTVCRDRPMSHALNLVRKIESDPSQQISTCIGAKVERCAPEEIVRCLIRGGADVNGLDARGASPLALAEMCPLSVQQMLIDCGGK</sequence>
<dbReference type="Gene3D" id="1.25.40.20">
    <property type="entry name" value="Ankyrin repeat-containing domain"/>
    <property type="match status" value="2"/>
</dbReference>
<dbReference type="SMART" id="SM00248">
    <property type="entry name" value="ANK"/>
    <property type="match status" value="5"/>
</dbReference>
<dbReference type="PANTHER" id="PTHR24123">
    <property type="entry name" value="ANKYRIN REPEAT-CONTAINING"/>
    <property type="match status" value="1"/>
</dbReference>
<evidence type="ECO:0000256" key="4">
    <source>
        <dbReference type="SAM" id="SignalP"/>
    </source>
</evidence>
<evidence type="ECO:0000256" key="1">
    <source>
        <dbReference type="ARBA" id="ARBA00022737"/>
    </source>
</evidence>
<dbReference type="HOGENOM" id="CLU_571202_0_0_1"/>
<dbReference type="eggNOG" id="KOG4177">
    <property type="taxonomic scope" value="Eukaryota"/>
</dbReference>
<dbReference type="InterPro" id="IPR036770">
    <property type="entry name" value="Ankyrin_rpt-contain_sf"/>
</dbReference>
<dbReference type="EMBL" id="JPOX01000002">
    <property type="protein sequence ID" value="KFX52898.1"/>
    <property type="molecule type" value="Genomic_DNA"/>
</dbReference>
<feature type="repeat" description="ANK" evidence="3">
    <location>
        <begin position="116"/>
        <end position="148"/>
    </location>
</feature>
<dbReference type="AlphaFoldDB" id="A0A093Y5Y1"/>
<evidence type="ECO:0000313" key="6">
    <source>
        <dbReference type="EMBL" id="KFX52898.1"/>
    </source>
</evidence>
<comment type="caution">
    <text evidence="6">The sequence shown here is derived from an EMBL/GenBank/DDBJ whole genome shotgun (WGS) entry which is preliminary data.</text>
</comment>
<feature type="chain" id="PRO_5001894017" evidence="4">
    <location>
        <begin position="22"/>
        <end position="417"/>
    </location>
</feature>
<proteinExistence type="predicted"/>
<feature type="repeat" description="ANK" evidence="3">
    <location>
        <begin position="166"/>
        <end position="201"/>
    </location>
</feature>
<dbReference type="SUPFAM" id="SSF48403">
    <property type="entry name" value="Ankyrin repeat"/>
    <property type="match status" value="1"/>
</dbReference>
<evidence type="ECO:0000256" key="3">
    <source>
        <dbReference type="PROSITE-ProRule" id="PRU00023"/>
    </source>
</evidence>
<keyword evidence="2 3" id="KW-0040">ANK repeat</keyword>
<protein>
    <submittedName>
        <fullName evidence="6">Ankyrin-2</fullName>
    </submittedName>
</protein>
<dbReference type="PROSITE" id="PS50297">
    <property type="entry name" value="ANK_REP_REGION"/>
    <property type="match status" value="2"/>
</dbReference>
<evidence type="ECO:0000259" key="5">
    <source>
        <dbReference type="PROSITE" id="PS50181"/>
    </source>
</evidence>
<dbReference type="InterPro" id="IPR051165">
    <property type="entry name" value="Multifunctional_ANK_Repeat"/>
</dbReference>
<dbReference type="InterPro" id="IPR002110">
    <property type="entry name" value="Ankyrin_rpt"/>
</dbReference>
<accession>A0A093Y5Y1</accession>
<organism evidence="6">
    <name type="scientific">Talaromyces marneffei PM1</name>
    <dbReference type="NCBI Taxonomy" id="1077442"/>
    <lineage>
        <taxon>Eukaryota</taxon>
        <taxon>Fungi</taxon>
        <taxon>Dikarya</taxon>
        <taxon>Ascomycota</taxon>
        <taxon>Pezizomycotina</taxon>
        <taxon>Eurotiomycetes</taxon>
        <taxon>Eurotiomycetidae</taxon>
        <taxon>Eurotiales</taxon>
        <taxon>Trichocomaceae</taxon>
        <taxon>Talaromyces</taxon>
        <taxon>Talaromyces sect. Talaromyces</taxon>
    </lineage>
</organism>
<keyword evidence="4" id="KW-0732">Signal</keyword>
<keyword evidence="1" id="KW-0677">Repeat</keyword>
<dbReference type="InterPro" id="IPR001810">
    <property type="entry name" value="F-box_dom"/>
</dbReference>
<dbReference type="PANTHER" id="PTHR24123:SF33">
    <property type="entry name" value="PROTEIN HOS4"/>
    <property type="match status" value="1"/>
</dbReference>
<dbReference type="PROSITE" id="PS50088">
    <property type="entry name" value="ANK_REPEAT"/>
    <property type="match status" value="2"/>
</dbReference>
<reference evidence="6" key="1">
    <citation type="journal article" date="2014" name="PLoS Genet.">
        <title>Signature Gene Expression Reveals Novel Clues to the Molecular Mechanisms of Dimorphic Transition in Penicillium marneffei.</title>
        <authorList>
            <person name="Yang E."/>
            <person name="Wang G."/>
            <person name="Cai J."/>
            <person name="Woo P.C."/>
            <person name="Lau S.K."/>
            <person name="Yuen K.-Y."/>
            <person name="Chow W.-N."/>
            <person name="Lin X."/>
        </authorList>
    </citation>
    <scope>NUCLEOTIDE SEQUENCE [LARGE SCALE GENOMIC DNA]</scope>
    <source>
        <strain evidence="6">PM1</strain>
    </source>
</reference>
<name>A0A093Y5Y1_TALMA</name>